<evidence type="ECO:0000313" key="3">
    <source>
        <dbReference type="EMBL" id="RVT40725.1"/>
    </source>
</evidence>
<sequence>MAWHRDSVVPINAWHRDQGQERMAGALETRRQAKQADGRTALGPSVKAIMVWLRQGVLTKAFARVVRDPLFSFLLVGAAIFAGYAVIEQQRNPAVRYTPEAEKALVDEFEMLSGRKADAADRARIEKNFITGELLFREAIDRNMHLTDGETRARLTDKVRYLIAGAPVEPTEEQLVDHYSNNIALYRSEPKTTFSQIFRSTKPGDSAAILAALNSGQTVPGDDFWLGSAYPAYGDSMVRGIFGQPFVTRLKEAQEGVWFGPVQSPRGWHFVRKTGSIAPALMPYSAVRDQVRQDYMMARTNAAIDGAIGKLKEKFDVEVVR</sequence>
<organism evidence="3 4">
    <name type="scientific">Sphingobium algorifonticola</name>
    <dbReference type="NCBI Taxonomy" id="2008318"/>
    <lineage>
        <taxon>Bacteria</taxon>
        <taxon>Pseudomonadati</taxon>
        <taxon>Pseudomonadota</taxon>
        <taxon>Alphaproteobacteria</taxon>
        <taxon>Sphingomonadales</taxon>
        <taxon>Sphingomonadaceae</taxon>
        <taxon>Sphingobium</taxon>
    </lineage>
</organism>
<protein>
    <submittedName>
        <fullName evidence="3">Peptidyl-prolyl cis-trans isomerase</fullName>
    </submittedName>
</protein>
<gene>
    <name evidence="3" type="ORF">ENE74_09575</name>
</gene>
<evidence type="ECO:0000259" key="2">
    <source>
        <dbReference type="Pfam" id="PF13145"/>
    </source>
</evidence>
<keyword evidence="4" id="KW-1185">Reference proteome</keyword>
<dbReference type="InterPro" id="IPR000297">
    <property type="entry name" value="PPIase_PpiC"/>
</dbReference>
<proteinExistence type="predicted"/>
<name>A0A437J6D7_9SPHN</name>
<dbReference type="Proteomes" id="UP000282977">
    <property type="component" value="Unassembled WGS sequence"/>
</dbReference>
<dbReference type="EMBL" id="RZUL01000003">
    <property type="protein sequence ID" value="RVT40725.1"/>
    <property type="molecule type" value="Genomic_DNA"/>
</dbReference>
<keyword evidence="1" id="KW-1133">Transmembrane helix</keyword>
<dbReference type="Pfam" id="PF13145">
    <property type="entry name" value="Rotamase_2"/>
    <property type="match status" value="1"/>
</dbReference>
<feature type="domain" description="PpiC" evidence="2">
    <location>
        <begin position="170"/>
        <end position="289"/>
    </location>
</feature>
<dbReference type="AlphaFoldDB" id="A0A437J6D7"/>
<dbReference type="GO" id="GO:0003755">
    <property type="term" value="F:peptidyl-prolyl cis-trans isomerase activity"/>
    <property type="evidence" value="ECO:0007669"/>
    <property type="project" value="InterPro"/>
</dbReference>
<comment type="caution">
    <text evidence="3">The sequence shown here is derived from an EMBL/GenBank/DDBJ whole genome shotgun (WGS) entry which is preliminary data.</text>
</comment>
<feature type="transmembrane region" description="Helical" evidence="1">
    <location>
        <begin position="70"/>
        <end position="87"/>
    </location>
</feature>
<keyword evidence="1" id="KW-0472">Membrane</keyword>
<reference evidence="3 4" key="1">
    <citation type="submission" date="2019-01" db="EMBL/GenBank/DDBJ databases">
        <authorList>
            <person name="Chen W.-M."/>
        </authorList>
    </citation>
    <scope>NUCLEOTIDE SEQUENCE [LARGE SCALE GENOMIC DNA]</scope>
    <source>
        <strain evidence="3 4">TLA-22</strain>
    </source>
</reference>
<accession>A0A437J6D7</accession>
<keyword evidence="1" id="KW-0812">Transmembrane</keyword>
<evidence type="ECO:0000256" key="1">
    <source>
        <dbReference type="SAM" id="Phobius"/>
    </source>
</evidence>
<dbReference type="OrthoDB" id="196786at2"/>
<keyword evidence="3" id="KW-0413">Isomerase</keyword>
<evidence type="ECO:0000313" key="4">
    <source>
        <dbReference type="Proteomes" id="UP000282977"/>
    </source>
</evidence>